<dbReference type="CDD" id="cd04647">
    <property type="entry name" value="LbH_MAT_like"/>
    <property type="match status" value="1"/>
</dbReference>
<protein>
    <submittedName>
        <fullName evidence="1">Acyltransferase</fullName>
    </submittedName>
</protein>
<dbReference type="InterPro" id="IPR051159">
    <property type="entry name" value="Hexapeptide_acetyltransf"/>
</dbReference>
<keyword evidence="1" id="KW-0808">Transferase</keyword>
<comment type="caution">
    <text evidence="1">The sequence shown here is derived from an EMBL/GenBank/DDBJ whole genome shotgun (WGS) entry which is preliminary data.</text>
</comment>
<keyword evidence="1" id="KW-0012">Acyltransferase</keyword>
<dbReference type="InterPro" id="IPR011004">
    <property type="entry name" value="Trimer_LpxA-like_sf"/>
</dbReference>
<dbReference type="Proteomes" id="UP000245590">
    <property type="component" value="Unassembled WGS sequence"/>
</dbReference>
<dbReference type="Gene3D" id="2.160.10.10">
    <property type="entry name" value="Hexapeptide repeat proteins"/>
    <property type="match status" value="1"/>
</dbReference>
<evidence type="ECO:0000313" key="2">
    <source>
        <dbReference type="Proteomes" id="UP000245590"/>
    </source>
</evidence>
<gene>
    <name evidence="1" type="ORF">DEO23_05765</name>
</gene>
<dbReference type="SUPFAM" id="SSF51161">
    <property type="entry name" value="Trimeric LpxA-like enzymes"/>
    <property type="match status" value="1"/>
</dbReference>
<reference evidence="1 2" key="1">
    <citation type="submission" date="2018-05" db="EMBL/GenBank/DDBJ databases">
        <title>Brachybacterium sp. M1HQ-2T, whole genome shotgun sequence.</title>
        <authorList>
            <person name="Tuo L."/>
        </authorList>
    </citation>
    <scope>NUCLEOTIDE SEQUENCE [LARGE SCALE GENOMIC DNA]</scope>
    <source>
        <strain evidence="1 2">M1HQ-2</strain>
    </source>
</reference>
<dbReference type="PANTHER" id="PTHR23416:SF78">
    <property type="entry name" value="LIPOPOLYSACCHARIDE BIOSYNTHESIS O-ACETYL TRANSFERASE WBBJ-RELATED"/>
    <property type="match status" value="1"/>
</dbReference>
<dbReference type="EMBL" id="QFKX01000002">
    <property type="protein sequence ID" value="PWH06476.1"/>
    <property type="molecule type" value="Genomic_DNA"/>
</dbReference>
<organism evidence="1 2">
    <name type="scientific">Brachybacterium endophyticum</name>
    <dbReference type="NCBI Taxonomy" id="2182385"/>
    <lineage>
        <taxon>Bacteria</taxon>
        <taxon>Bacillati</taxon>
        <taxon>Actinomycetota</taxon>
        <taxon>Actinomycetes</taxon>
        <taxon>Micrococcales</taxon>
        <taxon>Dermabacteraceae</taxon>
        <taxon>Brachybacterium</taxon>
    </lineage>
</organism>
<evidence type="ECO:0000313" key="1">
    <source>
        <dbReference type="EMBL" id="PWH06476.1"/>
    </source>
</evidence>
<dbReference type="GO" id="GO:0016746">
    <property type="term" value="F:acyltransferase activity"/>
    <property type="evidence" value="ECO:0007669"/>
    <property type="project" value="UniProtKB-KW"/>
</dbReference>
<accession>A0A2U2RKV8</accession>
<sequence>METLRELMPYDDVRGNSIDYDGDLPETAKVTIKLRGSGNRLVVARDAKIVDLMVDFSGDDAVVVIEGTTESRTGLRFSMRLGHECTVRIGENVGTETKSFIRVSEGQSVTIGEDCMIASGVAFRADDSHAIYDVRTGKRSNPAGCIDVGEHVWLGKDVVVMGGVTIGQGSVVGLRGIVTKDLPNNCVAAGAPARVVKRDVAWERPILSFREPGIPGLPRGHKKSTKYWNVTRADGD</sequence>
<proteinExistence type="predicted"/>
<name>A0A2U2RKV8_9MICO</name>
<keyword evidence="2" id="KW-1185">Reference proteome</keyword>
<dbReference type="AlphaFoldDB" id="A0A2U2RKV8"/>
<dbReference type="PANTHER" id="PTHR23416">
    <property type="entry name" value="SIALIC ACID SYNTHASE-RELATED"/>
    <property type="match status" value="1"/>
</dbReference>